<proteinExistence type="inferred from homology"/>
<feature type="non-terminal residue" evidence="6">
    <location>
        <position position="128"/>
    </location>
</feature>
<dbReference type="Pfam" id="PF11976">
    <property type="entry name" value="Rad60-SLD"/>
    <property type="match status" value="1"/>
</dbReference>
<reference evidence="6 7" key="1">
    <citation type="submission" date="2016-06" db="EMBL/GenBank/DDBJ databases">
        <title>The Draft Genome Sequence and Annotation of the Desert Woodrat Neotoma lepida.</title>
        <authorList>
            <person name="Campbell M."/>
            <person name="Oakeson K.F."/>
            <person name="Yandell M."/>
            <person name="Halpert J.R."/>
            <person name="Dearing D."/>
        </authorList>
    </citation>
    <scope>NUCLEOTIDE SEQUENCE [LARGE SCALE GENOMIC DNA]</scope>
    <source>
        <strain evidence="6">417</strain>
        <tissue evidence="6">Liver</tissue>
    </source>
</reference>
<name>A0A1A6HEH0_NEOLE</name>
<keyword evidence="3" id="KW-1017">Isopeptide bond</keyword>
<evidence type="ECO:0000313" key="6">
    <source>
        <dbReference type="EMBL" id="OBS76032.1"/>
    </source>
</evidence>
<feature type="domain" description="Ubiquitin-like" evidence="5">
    <location>
        <begin position="65"/>
        <end position="128"/>
    </location>
</feature>
<organism evidence="6 7">
    <name type="scientific">Neotoma lepida</name>
    <name type="common">Desert woodrat</name>
    <dbReference type="NCBI Taxonomy" id="56216"/>
    <lineage>
        <taxon>Eukaryota</taxon>
        <taxon>Metazoa</taxon>
        <taxon>Chordata</taxon>
        <taxon>Craniata</taxon>
        <taxon>Vertebrata</taxon>
        <taxon>Euteleostomi</taxon>
        <taxon>Mammalia</taxon>
        <taxon>Eutheria</taxon>
        <taxon>Euarchontoglires</taxon>
        <taxon>Glires</taxon>
        <taxon>Rodentia</taxon>
        <taxon>Myomorpha</taxon>
        <taxon>Muroidea</taxon>
        <taxon>Cricetidae</taxon>
        <taxon>Neotominae</taxon>
        <taxon>Neotoma</taxon>
    </lineage>
</organism>
<comment type="subcellular location">
    <subcellularLocation>
        <location evidence="1">Nucleus</location>
        <location evidence="1">PML body</location>
    </subcellularLocation>
</comment>
<sequence length="128" mass="14414">MILTFWNLEVTHDVQEVLQPPLGCCEESDSPAVATETLLGKPLVAMSDQKAKSSSEVENKKEEVIKVKVIAQDGNAIHFKVKRTTQLKKLKKSYCRRQGILLNSVKFLFEGQRIADNHTAEELGMEEE</sequence>
<comment type="similarity">
    <text evidence="2">Belongs to the ubiquitin family. SUMO subfamily.</text>
</comment>
<dbReference type="EMBL" id="LZPO01035048">
    <property type="protein sequence ID" value="OBS76032.1"/>
    <property type="molecule type" value="Genomic_DNA"/>
</dbReference>
<dbReference type="SMART" id="SM00213">
    <property type="entry name" value="UBQ"/>
    <property type="match status" value="1"/>
</dbReference>
<accession>A0A1A6HEH0</accession>
<evidence type="ECO:0000259" key="5">
    <source>
        <dbReference type="PROSITE" id="PS50053"/>
    </source>
</evidence>
<evidence type="ECO:0000256" key="3">
    <source>
        <dbReference type="ARBA" id="ARBA00022499"/>
    </source>
</evidence>
<dbReference type="AlphaFoldDB" id="A0A1A6HEH0"/>
<comment type="caution">
    <text evidence="6">The sequence shown here is derived from an EMBL/GenBank/DDBJ whole genome shotgun (WGS) entry which is preliminary data.</text>
</comment>
<protein>
    <recommendedName>
        <fullName evidence="5">Ubiquitin-like domain-containing protein</fullName>
    </recommendedName>
</protein>
<dbReference type="GO" id="GO:0016605">
    <property type="term" value="C:PML body"/>
    <property type="evidence" value="ECO:0007669"/>
    <property type="project" value="UniProtKB-SubCell"/>
</dbReference>
<dbReference type="InterPro" id="IPR022617">
    <property type="entry name" value="Rad60/SUMO-like_dom"/>
</dbReference>
<keyword evidence="4" id="KW-0833">Ubl conjugation pathway</keyword>
<dbReference type="InterPro" id="IPR000626">
    <property type="entry name" value="Ubiquitin-like_dom"/>
</dbReference>
<dbReference type="Proteomes" id="UP000092124">
    <property type="component" value="Unassembled WGS sequence"/>
</dbReference>
<dbReference type="PROSITE" id="PS50053">
    <property type="entry name" value="UBIQUITIN_2"/>
    <property type="match status" value="1"/>
</dbReference>
<dbReference type="OrthoDB" id="442921at2759"/>
<evidence type="ECO:0000256" key="2">
    <source>
        <dbReference type="ARBA" id="ARBA00009185"/>
    </source>
</evidence>
<dbReference type="InterPro" id="IPR029071">
    <property type="entry name" value="Ubiquitin-like_domsf"/>
</dbReference>
<evidence type="ECO:0000256" key="4">
    <source>
        <dbReference type="ARBA" id="ARBA00022786"/>
    </source>
</evidence>
<evidence type="ECO:0000313" key="7">
    <source>
        <dbReference type="Proteomes" id="UP000092124"/>
    </source>
</evidence>
<gene>
    <name evidence="6" type="ORF">A6R68_17516</name>
</gene>
<dbReference type="PANTHER" id="PTHR10562">
    <property type="entry name" value="SMALL UBIQUITIN-RELATED MODIFIER"/>
    <property type="match status" value="1"/>
</dbReference>
<keyword evidence="7" id="KW-1185">Reference proteome</keyword>
<evidence type="ECO:0000256" key="1">
    <source>
        <dbReference type="ARBA" id="ARBA00004322"/>
    </source>
</evidence>
<dbReference type="STRING" id="56216.A0A1A6HEH0"/>
<dbReference type="Gene3D" id="3.10.20.90">
    <property type="entry name" value="Phosphatidylinositol 3-kinase Catalytic Subunit, Chain A, domain 1"/>
    <property type="match status" value="1"/>
</dbReference>
<dbReference type="SUPFAM" id="SSF54236">
    <property type="entry name" value="Ubiquitin-like"/>
    <property type="match status" value="1"/>
</dbReference>